<dbReference type="Pfam" id="PF07479">
    <property type="entry name" value="NAD_Gly3P_dh_C"/>
    <property type="match status" value="1"/>
</dbReference>
<keyword evidence="5 13" id="KW-0520">NAD</keyword>
<comment type="caution">
    <text evidence="20">The sequence shown here is derived from an EMBL/GenBank/DDBJ whole genome shotgun (WGS) entry which is preliminary data.</text>
</comment>
<dbReference type="GO" id="GO:0005975">
    <property type="term" value="P:carbohydrate metabolic process"/>
    <property type="evidence" value="ECO:0007669"/>
    <property type="project" value="InterPro"/>
</dbReference>
<dbReference type="GO" id="GO:0051287">
    <property type="term" value="F:NAD binding"/>
    <property type="evidence" value="ECO:0007669"/>
    <property type="project" value="InterPro"/>
</dbReference>
<feature type="binding site" evidence="13">
    <location>
        <position position="136"/>
    </location>
    <ligand>
        <name>NADPH</name>
        <dbReference type="ChEBI" id="CHEBI:57783"/>
    </ligand>
</feature>
<gene>
    <name evidence="13" type="primary">gpsA</name>
    <name evidence="20" type="ORF">ENJ40_02015</name>
</gene>
<organism evidence="20">
    <name type="scientific">Thermosulfurimonas dismutans</name>
    <dbReference type="NCBI Taxonomy" id="999894"/>
    <lineage>
        <taxon>Bacteria</taxon>
        <taxon>Pseudomonadati</taxon>
        <taxon>Thermodesulfobacteriota</taxon>
        <taxon>Thermodesulfobacteria</taxon>
        <taxon>Thermodesulfobacteriales</taxon>
        <taxon>Thermodesulfobacteriaceae</taxon>
        <taxon>Thermosulfurimonas</taxon>
    </lineage>
</organism>
<evidence type="ECO:0000256" key="7">
    <source>
        <dbReference type="ARBA" id="ARBA00023209"/>
    </source>
</evidence>
<dbReference type="PANTHER" id="PTHR11728:SF1">
    <property type="entry name" value="GLYCEROL-3-PHOSPHATE DEHYDROGENASE [NAD(+)] 2, CHLOROPLASTIC"/>
    <property type="match status" value="1"/>
</dbReference>
<feature type="binding site" evidence="13">
    <location>
        <position position="250"/>
    </location>
    <ligand>
        <name>sn-glycerol 3-phosphate</name>
        <dbReference type="ChEBI" id="CHEBI:57597"/>
    </ligand>
</feature>
<evidence type="ECO:0000256" key="2">
    <source>
        <dbReference type="ARBA" id="ARBA00022516"/>
    </source>
</evidence>
<dbReference type="GO" id="GO:0047952">
    <property type="term" value="F:glycerol-3-phosphate dehydrogenase [NAD(P)+] activity"/>
    <property type="evidence" value="ECO:0007669"/>
    <property type="project" value="UniProtKB-UniRule"/>
</dbReference>
<feature type="binding site" evidence="13">
    <location>
        <position position="239"/>
    </location>
    <ligand>
        <name>sn-glycerol 3-phosphate</name>
        <dbReference type="ChEBI" id="CHEBI:57597"/>
    </ligand>
</feature>
<keyword evidence="13" id="KW-0547">Nucleotide-binding</keyword>
<dbReference type="PROSITE" id="PS00957">
    <property type="entry name" value="NAD_G3PDH"/>
    <property type="match status" value="1"/>
</dbReference>
<feature type="binding site" evidence="13">
    <location>
        <position position="274"/>
    </location>
    <ligand>
        <name>NADPH</name>
        <dbReference type="ChEBI" id="CHEBI:57783"/>
    </ligand>
</feature>
<feature type="binding site" evidence="13">
    <location>
        <position position="11"/>
    </location>
    <ligand>
        <name>NADPH</name>
        <dbReference type="ChEBI" id="CHEBI:57783"/>
    </ligand>
</feature>
<evidence type="ECO:0000256" key="17">
    <source>
        <dbReference type="RuleBase" id="RU000437"/>
    </source>
</evidence>
<dbReference type="InterPro" id="IPR036291">
    <property type="entry name" value="NAD(P)-bd_dom_sf"/>
</dbReference>
<comment type="function">
    <text evidence="13">Catalyzes the reduction of the glycolytic intermediate dihydroxyacetone phosphate (DHAP) to sn-glycerol 3-phosphate (G3P), the key precursor for phospholipid synthesis.</text>
</comment>
<dbReference type="PANTHER" id="PTHR11728">
    <property type="entry name" value="GLYCEROL-3-PHOSPHATE DEHYDROGENASE"/>
    <property type="match status" value="1"/>
</dbReference>
<dbReference type="AlphaFoldDB" id="A0A7C3GQE1"/>
<keyword evidence="4 13" id="KW-0560">Oxidoreductase</keyword>
<evidence type="ECO:0000256" key="15">
    <source>
        <dbReference type="PIRSR" id="PIRSR000114-2"/>
    </source>
</evidence>
<evidence type="ECO:0000256" key="10">
    <source>
        <dbReference type="ARBA" id="ARBA00066687"/>
    </source>
</evidence>
<dbReference type="FunFam" id="3.40.50.720:FF:000019">
    <property type="entry name" value="Glycerol-3-phosphate dehydrogenase [NAD(P)+]"/>
    <property type="match status" value="1"/>
</dbReference>
<keyword evidence="8 13" id="KW-1208">Phospholipid metabolism</keyword>
<keyword evidence="13" id="KW-0963">Cytoplasm</keyword>
<dbReference type="NCBIfam" id="NF000942">
    <property type="entry name" value="PRK00094.1-4"/>
    <property type="match status" value="1"/>
</dbReference>
<evidence type="ECO:0000256" key="8">
    <source>
        <dbReference type="ARBA" id="ARBA00023264"/>
    </source>
</evidence>
<feature type="binding site" evidence="13">
    <location>
        <position position="132"/>
    </location>
    <ligand>
        <name>sn-glycerol 3-phosphate</name>
        <dbReference type="ChEBI" id="CHEBI:57597"/>
    </ligand>
</feature>
<dbReference type="GO" id="GO:0005829">
    <property type="term" value="C:cytosol"/>
    <property type="evidence" value="ECO:0007669"/>
    <property type="project" value="TreeGrafter"/>
</dbReference>
<dbReference type="FunFam" id="1.10.1040.10:FF:000001">
    <property type="entry name" value="Glycerol-3-phosphate dehydrogenase [NAD(P)+]"/>
    <property type="match status" value="1"/>
</dbReference>
<evidence type="ECO:0000256" key="16">
    <source>
        <dbReference type="PIRSR" id="PIRSR000114-3"/>
    </source>
</evidence>
<evidence type="ECO:0000256" key="13">
    <source>
        <dbReference type="HAMAP-Rule" id="MF_00394"/>
    </source>
</evidence>
<comment type="catalytic activity">
    <reaction evidence="9">
        <text>sn-glycerol 3-phosphate + NADP(+) = dihydroxyacetone phosphate + NADPH + H(+)</text>
        <dbReference type="Rhea" id="RHEA:11096"/>
        <dbReference type="ChEBI" id="CHEBI:15378"/>
        <dbReference type="ChEBI" id="CHEBI:57597"/>
        <dbReference type="ChEBI" id="CHEBI:57642"/>
        <dbReference type="ChEBI" id="CHEBI:57783"/>
        <dbReference type="ChEBI" id="CHEBI:58349"/>
        <dbReference type="EC" id="1.1.1.94"/>
    </reaction>
    <physiologicalReaction direction="right-to-left" evidence="9">
        <dbReference type="Rhea" id="RHEA:11098"/>
    </physiologicalReaction>
</comment>
<feature type="binding site" evidence="13">
    <location>
        <position position="249"/>
    </location>
    <ligand>
        <name>sn-glycerol 3-phosphate</name>
        <dbReference type="ChEBI" id="CHEBI:57597"/>
    </ligand>
</feature>
<feature type="binding site" evidence="13">
    <location>
        <position position="31"/>
    </location>
    <ligand>
        <name>NADPH</name>
        <dbReference type="ChEBI" id="CHEBI:57783"/>
    </ligand>
</feature>
<reference evidence="20" key="1">
    <citation type="journal article" date="2020" name="mSystems">
        <title>Genome- and Community-Level Interaction Insights into Carbon Utilization and Element Cycling Functions of Hydrothermarchaeota in Hydrothermal Sediment.</title>
        <authorList>
            <person name="Zhou Z."/>
            <person name="Liu Y."/>
            <person name="Xu W."/>
            <person name="Pan J."/>
            <person name="Luo Z.H."/>
            <person name="Li M."/>
        </authorList>
    </citation>
    <scope>NUCLEOTIDE SEQUENCE [LARGE SCALE GENOMIC DNA]</scope>
    <source>
        <strain evidence="20">HyVt-483</strain>
    </source>
</reference>
<evidence type="ECO:0000256" key="12">
    <source>
        <dbReference type="ARBA" id="ARBA00080511"/>
    </source>
</evidence>
<evidence type="ECO:0000313" key="20">
    <source>
        <dbReference type="EMBL" id="HFC97220.1"/>
    </source>
</evidence>
<dbReference type="UniPathway" id="UPA00940"/>
<comment type="pathway">
    <text evidence="13">Membrane lipid metabolism; glycerophospholipid metabolism.</text>
</comment>
<feature type="binding site" evidence="16">
    <location>
        <position position="136"/>
    </location>
    <ligand>
        <name>NAD(+)</name>
        <dbReference type="ChEBI" id="CHEBI:57540"/>
    </ligand>
</feature>
<evidence type="ECO:0000259" key="18">
    <source>
        <dbReference type="Pfam" id="PF01210"/>
    </source>
</evidence>
<feature type="active site" description="Proton acceptor" evidence="13 14">
    <location>
        <position position="186"/>
    </location>
</feature>
<accession>A0A7C3GQE1</accession>
<dbReference type="NCBIfam" id="NF000940">
    <property type="entry name" value="PRK00094.1-2"/>
    <property type="match status" value="1"/>
</dbReference>
<evidence type="ECO:0000256" key="1">
    <source>
        <dbReference type="ARBA" id="ARBA00011009"/>
    </source>
</evidence>
<feature type="binding site" evidence="15">
    <location>
        <begin position="250"/>
        <end position="251"/>
    </location>
    <ligand>
        <name>substrate</name>
    </ligand>
</feature>
<dbReference type="PRINTS" id="PR00077">
    <property type="entry name" value="GPDHDRGNASE"/>
</dbReference>
<dbReference type="Proteomes" id="UP000886043">
    <property type="component" value="Unassembled WGS sequence"/>
</dbReference>
<feature type="binding site" evidence="13">
    <location>
        <position position="104"/>
    </location>
    <ligand>
        <name>NADPH</name>
        <dbReference type="ChEBI" id="CHEBI:57783"/>
    </ligand>
</feature>
<dbReference type="InterPro" id="IPR011128">
    <property type="entry name" value="G3P_DH_NAD-dep_N"/>
</dbReference>
<comment type="catalytic activity">
    <reaction evidence="13">
        <text>sn-glycerol 3-phosphate + NAD(+) = dihydroxyacetone phosphate + NADH + H(+)</text>
        <dbReference type="Rhea" id="RHEA:11092"/>
        <dbReference type="ChEBI" id="CHEBI:15378"/>
        <dbReference type="ChEBI" id="CHEBI:57540"/>
        <dbReference type="ChEBI" id="CHEBI:57597"/>
        <dbReference type="ChEBI" id="CHEBI:57642"/>
        <dbReference type="ChEBI" id="CHEBI:57945"/>
        <dbReference type="EC" id="1.1.1.94"/>
    </reaction>
</comment>
<feature type="domain" description="Glycerol-3-phosphate dehydrogenase NAD-dependent N-terminal" evidence="18">
    <location>
        <begin position="3"/>
        <end position="153"/>
    </location>
</feature>
<keyword evidence="3 13" id="KW-0521">NADP</keyword>
<dbReference type="EC" id="1.1.1.94" evidence="10 13"/>
<dbReference type="InterPro" id="IPR006109">
    <property type="entry name" value="G3P_DH_NAD-dep_C"/>
</dbReference>
<dbReference type="PIRSF" id="PIRSF000114">
    <property type="entry name" value="Glycerol-3-P_dh"/>
    <property type="match status" value="1"/>
</dbReference>
<keyword evidence="2 13" id="KW-0444">Lipid biosynthesis</keyword>
<dbReference type="GO" id="GO:0046167">
    <property type="term" value="P:glycerol-3-phosphate biosynthetic process"/>
    <property type="evidence" value="ECO:0007669"/>
    <property type="project" value="UniProtKB-UniRule"/>
</dbReference>
<dbReference type="GO" id="GO:0006650">
    <property type="term" value="P:glycerophospholipid metabolic process"/>
    <property type="evidence" value="ECO:0007669"/>
    <property type="project" value="UniProtKB-UniRule"/>
</dbReference>
<dbReference type="InterPro" id="IPR013328">
    <property type="entry name" value="6PGD_dom2"/>
</dbReference>
<dbReference type="Pfam" id="PF01210">
    <property type="entry name" value="NAD_Gly3P_dh_N"/>
    <property type="match status" value="1"/>
</dbReference>
<sequence length="332" mass="36142">MRIVIVGAGSWGTALGKIWAEAGHRVILLARRQEVVESINTHRENPRYLPGIKLPSCLEATLRQEVLREAELLVWAVPCQGLREAARGATRVLTAPPPMLSVIKGLEVETFCTPLEILEQVFGRGEYMVLSGPSFALEVARGLPTAVVLAGKTARLSFWQERLSRPVFRIYRSEDVRGVELCGALKNVMAIASGISDGLELGLNARAALITRGLAEMIRLGLKLGARPLTFSGLAGLGDLVLTCTGPLSRNYRVGRRLAAGEPLDQILRNLGQVAEGVETVKAVRRLAHDLRLEMPITEAVFRVLYAGVSPARALQELLARPLKEEFAPLPL</sequence>
<dbReference type="InterPro" id="IPR008927">
    <property type="entry name" value="6-PGluconate_DH-like_C_sf"/>
</dbReference>
<feature type="binding site" evidence="13">
    <location>
        <position position="48"/>
    </location>
    <ligand>
        <name>NADPH</name>
        <dbReference type="ChEBI" id="CHEBI:57783"/>
    </ligand>
</feature>
<evidence type="ECO:0000256" key="9">
    <source>
        <dbReference type="ARBA" id="ARBA00052716"/>
    </source>
</evidence>
<dbReference type="SUPFAM" id="SSF51735">
    <property type="entry name" value="NAD(P)-binding Rossmann-fold domains"/>
    <property type="match status" value="1"/>
</dbReference>
<evidence type="ECO:0000256" key="11">
    <source>
        <dbReference type="ARBA" id="ARBA00069372"/>
    </source>
</evidence>
<proteinExistence type="inferred from homology"/>
<evidence type="ECO:0000256" key="5">
    <source>
        <dbReference type="ARBA" id="ARBA00023027"/>
    </source>
</evidence>
<comment type="similarity">
    <text evidence="1 13 17">Belongs to the NAD-dependent glycerol-3-phosphate dehydrogenase family.</text>
</comment>
<feature type="binding site" evidence="13">
    <location>
        <position position="186"/>
    </location>
    <ligand>
        <name>sn-glycerol 3-phosphate</name>
        <dbReference type="ChEBI" id="CHEBI:57597"/>
    </ligand>
</feature>
<keyword evidence="7 13" id="KW-0594">Phospholipid biosynthesis</keyword>
<dbReference type="GO" id="GO:0008654">
    <property type="term" value="P:phospholipid biosynthetic process"/>
    <property type="evidence" value="ECO:0007669"/>
    <property type="project" value="UniProtKB-KW"/>
</dbReference>
<evidence type="ECO:0000256" key="14">
    <source>
        <dbReference type="PIRSR" id="PIRSR000114-1"/>
    </source>
</evidence>
<dbReference type="Gene3D" id="3.40.50.720">
    <property type="entry name" value="NAD(P)-binding Rossmann-like Domain"/>
    <property type="match status" value="1"/>
</dbReference>
<feature type="binding site" evidence="13">
    <location>
        <position position="251"/>
    </location>
    <ligand>
        <name>sn-glycerol 3-phosphate</name>
        <dbReference type="ChEBI" id="CHEBI:57597"/>
    </ligand>
</feature>
<feature type="binding site" evidence="13">
    <location>
        <position position="134"/>
    </location>
    <ligand>
        <name>sn-glycerol 3-phosphate</name>
        <dbReference type="ChEBI" id="CHEBI:57597"/>
    </ligand>
</feature>
<protein>
    <recommendedName>
        <fullName evidence="11 13">Glycerol-3-phosphate dehydrogenase [NAD(P)+]</fullName>
        <ecNumber evidence="10 13">1.1.1.94</ecNumber>
    </recommendedName>
    <alternativeName>
        <fullName evidence="13">NAD(P)(+)-dependent glycerol-3-phosphate dehydrogenase</fullName>
    </alternativeName>
    <alternativeName>
        <fullName evidence="12 13">NAD(P)H-dependent dihydroxyacetone-phosphate reductase</fullName>
    </alternativeName>
</protein>
<feature type="binding site" evidence="16">
    <location>
        <position position="250"/>
    </location>
    <ligand>
        <name>NAD(+)</name>
        <dbReference type="ChEBI" id="CHEBI:57540"/>
    </ligand>
</feature>
<feature type="binding site" evidence="13">
    <location>
        <position position="104"/>
    </location>
    <ligand>
        <name>sn-glycerol 3-phosphate</name>
        <dbReference type="ChEBI" id="CHEBI:57597"/>
    </ligand>
</feature>
<dbReference type="EMBL" id="DRMH01000020">
    <property type="protein sequence ID" value="HFC97220.1"/>
    <property type="molecule type" value="Genomic_DNA"/>
</dbReference>
<feature type="binding site" evidence="13">
    <location>
        <position position="32"/>
    </location>
    <ligand>
        <name>NADPH</name>
        <dbReference type="ChEBI" id="CHEBI:57783"/>
    </ligand>
</feature>
<name>A0A7C3GQE1_9BACT</name>
<dbReference type="HAMAP" id="MF_00394">
    <property type="entry name" value="NAD_Glyc3P_dehydrog"/>
    <property type="match status" value="1"/>
</dbReference>
<dbReference type="InterPro" id="IPR006168">
    <property type="entry name" value="G3P_DH_NAD-dep"/>
</dbReference>
<feature type="domain" description="Glycerol-3-phosphate dehydrogenase NAD-dependent C-terminal" evidence="19">
    <location>
        <begin position="175"/>
        <end position="315"/>
    </location>
</feature>
<feature type="binding site" evidence="16">
    <location>
        <begin position="7"/>
        <end position="12"/>
    </location>
    <ligand>
        <name>NAD(+)</name>
        <dbReference type="ChEBI" id="CHEBI:57540"/>
    </ligand>
</feature>
<dbReference type="GO" id="GO:0046168">
    <property type="term" value="P:glycerol-3-phosphate catabolic process"/>
    <property type="evidence" value="ECO:0007669"/>
    <property type="project" value="InterPro"/>
</dbReference>
<evidence type="ECO:0000256" key="6">
    <source>
        <dbReference type="ARBA" id="ARBA00023098"/>
    </source>
</evidence>
<comment type="subcellular location">
    <subcellularLocation>
        <location evidence="13">Cytoplasm</location>
    </subcellularLocation>
</comment>
<evidence type="ECO:0000259" key="19">
    <source>
        <dbReference type="Pfam" id="PF07479"/>
    </source>
</evidence>
<evidence type="ECO:0000256" key="4">
    <source>
        <dbReference type="ARBA" id="ARBA00023002"/>
    </source>
</evidence>
<feature type="binding site" evidence="13">
    <location>
        <position position="276"/>
    </location>
    <ligand>
        <name>NADPH</name>
        <dbReference type="ChEBI" id="CHEBI:57783"/>
    </ligand>
</feature>
<dbReference type="SUPFAM" id="SSF48179">
    <property type="entry name" value="6-phosphogluconate dehydrogenase C-terminal domain-like"/>
    <property type="match status" value="1"/>
</dbReference>
<dbReference type="Gene3D" id="1.10.1040.10">
    <property type="entry name" value="N-(1-d-carboxylethyl)-l-norvaline Dehydrogenase, domain 2"/>
    <property type="match status" value="1"/>
</dbReference>
<feature type="binding site" evidence="13">
    <location>
        <position position="10"/>
    </location>
    <ligand>
        <name>NADPH</name>
        <dbReference type="ChEBI" id="CHEBI:57783"/>
    </ligand>
</feature>
<feature type="binding site" evidence="15">
    <location>
        <position position="104"/>
    </location>
    <ligand>
        <name>substrate</name>
    </ligand>
</feature>
<keyword evidence="6 13" id="KW-0443">Lipid metabolism</keyword>
<evidence type="ECO:0000256" key="3">
    <source>
        <dbReference type="ARBA" id="ARBA00022857"/>
    </source>
</evidence>
<feature type="binding site" evidence="13">
    <location>
        <position position="250"/>
    </location>
    <ligand>
        <name>NADPH</name>
        <dbReference type="ChEBI" id="CHEBI:57783"/>
    </ligand>
</feature>